<keyword evidence="3" id="KW-0223">Dioxygenase</keyword>
<dbReference type="GO" id="GO:0043651">
    <property type="term" value="P:linoleic acid metabolic process"/>
    <property type="evidence" value="ECO:0007669"/>
    <property type="project" value="UniProtKB-ARBA"/>
</dbReference>
<dbReference type="GO" id="GO:0034440">
    <property type="term" value="P:lipid oxidation"/>
    <property type="evidence" value="ECO:0007669"/>
    <property type="project" value="InterPro"/>
</dbReference>
<accession>A0A9W8ZT92</accession>
<dbReference type="PROSITE" id="PS51393">
    <property type="entry name" value="LIPOXYGENASE_3"/>
    <property type="match status" value="1"/>
</dbReference>
<evidence type="ECO:0000256" key="1">
    <source>
        <dbReference type="ARBA" id="ARBA00021175"/>
    </source>
</evidence>
<proteinExistence type="predicted"/>
<dbReference type="Proteomes" id="UP001150266">
    <property type="component" value="Unassembled WGS sequence"/>
</dbReference>
<keyword evidence="2" id="KW-0479">Metal-binding</keyword>
<keyword evidence="7" id="KW-1185">Reference proteome</keyword>
<feature type="domain" description="Lipoxygenase" evidence="5">
    <location>
        <begin position="1"/>
        <end position="278"/>
    </location>
</feature>
<protein>
    <recommendedName>
        <fullName evidence="1">Manganese lipoxygenase</fullName>
    </recommendedName>
</protein>
<dbReference type="Gene3D" id="1.20.245.10">
    <property type="entry name" value="Lipoxygenase-1, Domain 5"/>
    <property type="match status" value="1"/>
</dbReference>
<dbReference type="EMBL" id="JAOTPV010000057">
    <property type="protein sequence ID" value="KAJ4466178.1"/>
    <property type="molecule type" value="Genomic_DNA"/>
</dbReference>
<dbReference type="GO" id="GO:0016702">
    <property type="term" value="F:oxidoreductase activity, acting on single donors with incorporation of molecular oxygen, incorporation of two atoms of oxygen"/>
    <property type="evidence" value="ECO:0007669"/>
    <property type="project" value="InterPro"/>
</dbReference>
<keyword evidence="4" id="KW-0560">Oxidoreductase</keyword>
<dbReference type="InterPro" id="IPR036226">
    <property type="entry name" value="LipOase_C_sf"/>
</dbReference>
<reference evidence="6" key="1">
    <citation type="submission" date="2022-08" db="EMBL/GenBank/DDBJ databases">
        <title>A Global Phylogenomic Analysis of the Shiitake Genus Lentinula.</title>
        <authorList>
            <consortium name="DOE Joint Genome Institute"/>
            <person name="Sierra-Patev S."/>
            <person name="Min B."/>
            <person name="Naranjo-Ortiz M."/>
            <person name="Looney B."/>
            <person name="Konkel Z."/>
            <person name="Slot J.C."/>
            <person name="Sakamoto Y."/>
            <person name="Steenwyk J.L."/>
            <person name="Rokas A."/>
            <person name="Carro J."/>
            <person name="Camarero S."/>
            <person name="Ferreira P."/>
            <person name="Molpeceres G."/>
            <person name="Ruiz-Duenas F.J."/>
            <person name="Serrano A."/>
            <person name="Henrissat B."/>
            <person name="Drula E."/>
            <person name="Hughes K.W."/>
            <person name="Mata J.L."/>
            <person name="Ishikawa N.K."/>
            <person name="Vargas-Isla R."/>
            <person name="Ushijima S."/>
            <person name="Smith C.A."/>
            <person name="Ahrendt S."/>
            <person name="Andreopoulos W."/>
            <person name="He G."/>
            <person name="Labutti K."/>
            <person name="Lipzen A."/>
            <person name="Ng V."/>
            <person name="Riley R."/>
            <person name="Sandor L."/>
            <person name="Barry K."/>
            <person name="Martinez A.T."/>
            <person name="Xiao Y."/>
            <person name="Gibbons J.G."/>
            <person name="Terashima K."/>
            <person name="Grigoriev I.V."/>
            <person name="Hibbett D.S."/>
        </authorList>
    </citation>
    <scope>NUCLEOTIDE SEQUENCE</scope>
    <source>
        <strain evidence="6">JLM2183</strain>
    </source>
</reference>
<dbReference type="SUPFAM" id="SSF48484">
    <property type="entry name" value="Lipoxigenase"/>
    <property type="match status" value="1"/>
</dbReference>
<dbReference type="InterPro" id="IPR013819">
    <property type="entry name" value="LipOase_C"/>
</dbReference>
<dbReference type="Pfam" id="PF00305">
    <property type="entry name" value="Lipoxygenase"/>
    <property type="match status" value="1"/>
</dbReference>
<comment type="caution">
    <text evidence="6">The sequence shown here is derived from an EMBL/GenBank/DDBJ whole genome shotgun (WGS) entry which is preliminary data.</text>
</comment>
<dbReference type="InterPro" id="IPR000907">
    <property type="entry name" value="LipOase"/>
</dbReference>
<feature type="non-terminal residue" evidence="6">
    <location>
        <position position="1"/>
    </location>
</feature>
<sequence>ADTRETLVPKIIVGMIGLNAMQAFAFVKAAYERFDWKGLYVPNDLRSRGFPVESLNEPKYHNYAYARNIFQMWNIIRKFVARVLESEYVGGDREVLSDVSIVDFCDEVRARNGGELTSFPEIKTLDELIDCVTMCIHIAAPQHTAVNYLQQYYQTFVPNKPSALHTPLPKSLLDLRSFTEEDVLAALPLKQPRDWLLMAQVPYLLSFEVPEDSTILHYAETTSSSRSTLDIIRTAAGALKADLETFIHTVEQHSDDLDDQETPYLVLDPSKTAISILM</sequence>
<gene>
    <name evidence="6" type="ORF">J3R30DRAFT_3861490</name>
</gene>
<dbReference type="OrthoDB" id="407298at2759"/>
<evidence type="ECO:0000313" key="6">
    <source>
        <dbReference type="EMBL" id="KAJ4466178.1"/>
    </source>
</evidence>
<dbReference type="PANTHER" id="PTHR11771">
    <property type="entry name" value="LIPOXYGENASE"/>
    <property type="match status" value="1"/>
</dbReference>
<evidence type="ECO:0000256" key="4">
    <source>
        <dbReference type="ARBA" id="ARBA00023002"/>
    </source>
</evidence>
<dbReference type="AlphaFoldDB" id="A0A9W8ZT92"/>
<evidence type="ECO:0000256" key="2">
    <source>
        <dbReference type="ARBA" id="ARBA00022723"/>
    </source>
</evidence>
<name>A0A9W8ZT92_9AGAR</name>
<dbReference type="GO" id="GO:0046872">
    <property type="term" value="F:metal ion binding"/>
    <property type="evidence" value="ECO:0007669"/>
    <property type="project" value="UniProtKB-KW"/>
</dbReference>
<organism evidence="6 7">
    <name type="scientific">Lentinula aciculospora</name>
    <dbReference type="NCBI Taxonomy" id="153920"/>
    <lineage>
        <taxon>Eukaryota</taxon>
        <taxon>Fungi</taxon>
        <taxon>Dikarya</taxon>
        <taxon>Basidiomycota</taxon>
        <taxon>Agaricomycotina</taxon>
        <taxon>Agaricomycetes</taxon>
        <taxon>Agaricomycetidae</taxon>
        <taxon>Agaricales</taxon>
        <taxon>Marasmiineae</taxon>
        <taxon>Omphalotaceae</taxon>
        <taxon>Lentinula</taxon>
    </lineage>
</organism>
<evidence type="ECO:0000313" key="7">
    <source>
        <dbReference type="Proteomes" id="UP001150266"/>
    </source>
</evidence>
<evidence type="ECO:0000256" key="3">
    <source>
        <dbReference type="ARBA" id="ARBA00022964"/>
    </source>
</evidence>
<evidence type="ECO:0000259" key="5">
    <source>
        <dbReference type="PROSITE" id="PS51393"/>
    </source>
</evidence>
<feature type="non-terminal residue" evidence="6">
    <location>
        <position position="278"/>
    </location>
</feature>